<protein>
    <submittedName>
        <fullName evidence="3">Conjugal transfer protein TraG</fullName>
    </submittedName>
</protein>
<proteinExistence type="predicted"/>
<keyword evidence="2" id="KW-0812">Transmembrane</keyword>
<dbReference type="AlphaFoldDB" id="A0A6L9X9B9"/>
<dbReference type="InterPro" id="IPR012931">
    <property type="entry name" value="TraG_N_Proteobacteria"/>
</dbReference>
<feature type="compositionally biased region" description="Low complexity" evidence="1">
    <location>
        <begin position="613"/>
        <end position="630"/>
    </location>
</feature>
<evidence type="ECO:0000256" key="1">
    <source>
        <dbReference type="SAM" id="MobiDB-lite"/>
    </source>
</evidence>
<keyword evidence="2" id="KW-1133">Transmembrane helix</keyword>
<feature type="region of interest" description="Disordered" evidence="1">
    <location>
        <begin position="555"/>
        <end position="684"/>
    </location>
</feature>
<feature type="transmembrane region" description="Helical" evidence="2">
    <location>
        <begin position="347"/>
        <end position="367"/>
    </location>
</feature>
<reference evidence="3 4" key="1">
    <citation type="submission" date="2019-11" db="EMBL/GenBank/DDBJ databases">
        <title>Genome-resolved metagenomics to study the prevalence of co-infection and intraspecific heterogeneity among plant pathogen metapopulations.</title>
        <authorList>
            <person name="Newberry E."/>
            <person name="Bhandari R."/>
            <person name="Kemble J."/>
            <person name="Sikora E."/>
            <person name="Potnis N."/>
        </authorList>
    </citation>
    <scope>NUCLEOTIDE SEQUENCE [LARGE SCALE GENOMIC DNA]</scope>
    <source>
        <strain evidence="3">Xp_Tom_Tuscaloosa_18b</strain>
    </source>
</reference>
<organism evidence="3 4">
    <name type="scientific">Xanthomonas perforans</name>
    <dbReference type="NCBI Taxonomy" id="442694"/>
    <lineage>
        <taxon>Bacteria</taxon>
        <taxon>Pseudomonadati</taxon>
        <taxon>Pseudomonadota</taxon>
        <taxon>Gammaproteobacteria</taxon>
        <taxon>Lysobacterales</taxon>
        <taxon>Lysobacteraceae</taxon>
        <taxon>Xanthomonas</taxon>
    </lineage>
</organism>
<gene>
    <name evidence="3" type="ORF">G3W61_10010</name>
</gene>
<accession>A0A6L9X9B9</accession>
<dbReference type="Proteomes" id="UP000471082">
    <property type="component" value="Unassembled WGS sequence"/>
</dbReference>
<feature type="compositionally biased region" description="Basic and acidic residues" evidence="1">
    <location>
        <begin position="675"/>
        <end position="684"/>
    </location>
</feature>
<feature type="transmembrane region" description="Helical" evidence="2">
    <location>
        <begin position="100"/>
        <end position="118"/>
    </location>
</feature>
<feature type="compositionally biased region" description="Gly residues" evidence="1">
    <location>
        <begin position="631"/>
        <end position="646"/>
    </location>
</feature>
<feature type="compositionally biased region" description="Low complexity" evidence="1">
    <location>
        <begin position="652"/>
        <end position="667"/>
    </location>
</feature>
<dbReference type="EMBL" id="JAAGYU010000036">
    <property type="protein sequence ID" value="NEL76583.1"/>
    <property type="molecule type" value="Genomic_DNA"/>
</dbReference>
<comment type="caution">
    <text evidence="3">The sequence shown here is derived from an EMBL/GenBank/DDBJ whole genome shotgun (WGS) entry which is preliminary data.</text>
</comment>
<keyword evidence="2" id="KW-0472">Membrane</keyword>
<name>A0A6L9X9B9_XANPE</name>
<feature type="transmembrane region" description="Helical" evidence="2">
    <location>
        <begin position="379"/>
        <end position="399"/>
    </location>
</feature>
<feature type="compositionally biased region" description="Low complexity" evidence="1">
    <location>
        <begin position="585"/>
        <end position="595"/>
    </location>
</feature>
<sequence>MFEIYSLGDGLFMKRVLDGVAMMSSSGFLLALGGFGMLVGLLLTGLKAIETGGQKVELPNLFVSFLLILGMFSIKVDTTLYALDGAPGANTLQTYTVDNVPFGVAAPAMVVSTIGKVITEKMQQAFAVPGMEEFDVNSGMFGNTLKLLDMTRRWDLDGLKGTQSKVSTFKTNLRSYYAECTIPAIQRGAIDQNAVMSAANPLSFHETDGGIGFRDKWTSVNYITSTGPAVLDCDVAMERLIVDSNDAGMESSFLNSAMAMTDARSNSTDPTAAANSAFAAIGAGTSSIHNHVMASAIREIMDEAVAGSSTLTPQDIQAQLMLIQGNRQRQDEWGAGEIMFRKAMRPFMAFLECIVFIAAPFMALIAGMGTFGQRVVGKYFAVILWVTTWAPMFAAVDLFQLTMVQHAVTAMERLHAANHGVPLSSIAGAAALNSELTTWIAVGGWMATLVPPMGYLLLSGGAVAMTSFAGRLSGGDHVNEKMTSPDLAKMGEVMNVSSRMAHSGGAGTSMTGVENLGGSFNMGGSASASVESARSAMETASRTASTTLNSAINSSLTSTQGVTTSSGVTSQVSDSIGDGTSFTRGQSVGSDVSDQSSRDKKTSDATNLDKNIGLSANGAGSASGESASRSGGNGGAQGQGKRGGQATGIVSGGISSSNRQSSSEDSSFGNTSRLSDSERAGLDRVMKAETAAQKVDMLGRMAQEGSSAAQGILDSYSKSQAAQDLKSASENYSEADRMSQTVSNLTGTSVQDWSWQVSQRGSGAVGEAVAAAVDTGGAAAFQKNLSQVQDWRGAGLFAGDDNQARAMAAGMTLAGNGAGYYSTNAGSEGDRFSALAELTNKYSVGAAGASVGNASANAGLQDSAPAYGQATEATSGLSMSNVPDAGAIRSAVSGDIASGSGVDAGRVNTGAGGAANLGNRGERDDFFNNNYGAARQDVQEGGRAALRENLNQGVNTPDLTYARSIGDFWGAEGSNPSGLAIFNGYMANGTDGTIPQATGASGPVLQRDDDRAMVGDSGLTRYEELRREIYAENGFSKNVADQDTVNVIAAARLLNESRGEFSNAYLTGSDADRVEASMQNLSQHQKNAMFGGNPTTNDMMNVAGGGGFTGSGIGSAMVRESAAERPLPKPIAE</sequence>
<evidence type="ECO:0000313" key="4">
    <source>
        <dbReference type="Proteomes" id="UP000471082"/>
    </source>
</evidence>
<evidence type="ECO:0000313" key="3">
    <source>
        <dbReference type="EMBL" id="NEL76583.1"/>
    </source>
</evidence>
<feature type="transmembrane region" description="Helical" evidence="2">
    <location>
        <begin position="20"/>
        <end position="46"/>
    </location>
</feature>
<dbReference type="RefSeq" id="WP_046935211.1">
    <property type="nucleotide sequence ID" value="NZ_JAKHFX010000008.1"/>
</dbReference>
<feature type="compositionally biased region" description="Low complexity" evidence="1">
    <location>
        <begin position="555"/>
        <end position="573"/>
    </location>
</feature>
<evidence type="ECO:0000256" key="2">
    <source>
        <dbReference type="SAM" id="Phobius"/>
    </source>
</evidence>
<dbReference type="Pfam" id="PF07916">
    <property type="entry name" value="TraG_N"/>
    <property type="match status" value="1"/>
</dbReference>
<feature type="transmembrane region" description="Helical" evidence="2">
    <location>
        <begin position="58"/>
        <end position="74"/>
    </location>
</feature>